<dbReference type="SMART" id="SM01092">
    <property type="entry name" value="CO_deh_flav_C"/>
    <property type="match status" value="1"/>
</dbReference>
<evidence type="ECO:0000313" key="6">
    <source>
        <dbReference type="Proteomes" id="UP000460435"/>
    </source>
</evidence>
<dbReference type="InterPro" id="IPR016169">
    <property type="entry name" value="FAD-bd_PCMH_sub2"/>
</dbReference>
<dbReference type="PANTHER" id="PTHR42659:SF2">
    <property type="entry name" value="XANTHINE DEHYDROGENASE SUBUNIT C-RELATED"/>
    <property type="match status" value="1"/>
</dbReference>
<dbReference type="Pfam" id="PF03450">
    <property type="entry name" value="CO_deh_flav_C"/>
    <property type="match status" value="1"/>
</dbReference>
<evidence type="ECO:0000259" key="4">
    <source>
        <dbReference type="PROSITE" id="PS51387"/>
    </source>
</evidence>
<accession>A0A7K3LX65</accession>
<dbReference type="Gene3D" id="3.30.390.50">
    <property type="entry name" value="CO dehydrogenase flavoprotein, C-terminal domain"/>
    <property type="match status" value="1"/>
</dbReference>
<evidence type="ECO:0000256" key="1">
    <source>
        <dbReference type="ARBA" id="ARBA00022630"/>
    </source>
</evidence>
<evidence type="ECO:0000256" key="3">
    <source>
        <dbReference type="ARBA" id="ARBA00023002"/>
    </source>
</evidence>
<sequence>MKPSGFTYHRPDGVGGALQVLSEFGPDAKVLAGGQSLVPLLNMRLAAPEHLVDINRLDELSYVRVDGDDEQRVVRVGATARHTDVERDPAASGALPLLGRALRHVAHPTIRNRGTTVGSLVHADPSGEMTAVLALLEGSMQLRAVNSTRTVAAADFFLGPLESCAVAGELATEAVFPVPAGRTGSAWLEVARRHGDYAVCGAGALVTLDDDLRVVSARTAYISVDATPVVLDLTDEAGAVPFDTADWVGAGRAAADRLDPDDDIHATAEYRRHLAGVLTTRALHAAGLDAAAPEAVNRDGVRRLGAASTEVPR</sequence>
<name>A0A7K3LX65_9ACTN</name>
<dbReference type="GO" id="GO:0016491">
    <property type="term" value="F:oxidoreductase activity"/>
    <property type="evidence" value="ECO:0007669"/>
    <property type="project" value="UniProtKB-KW"/>
</dbReference>
<protein>
    <submittedName>
        <fullName evidence="5">Xanthine dehydrogenase family protein subunit M</fullName>
    </submittedName>
</protein>
<dbReference type="RefSeq" id="WP_162448302.1">
    <property type="nucleotide sequence ID" value="NZ_WLZY01000001.1"/>
</dbReference>
<proteinExistence type="predicted"/>
<evidence type="ECO:0000313" key="5">
    <source>
        <dbReference type="EMBL" id="NDL55606.1"/>
    </source>
</evidence>
<keyword evidence="6" id="KW-1185">Reference proteome</keyword>
<dbReference type="Proteomes" id="UP000460435">
    <property type="component" value="Unassembled WGS sequence"/>
</dbReference>
<dbReference type="GO" id="GO:0071949">
    <property type="term" value="F:FAD binding"/>
    <property type="evidence" value="ECO:0007669"/>
    <property type="project" value="InterPro"/>
</dbReference>
<dbReference type="PROSITE" id="PS51387">
    <property type="entry name" value="FAD_PCMH"/>
    <property type="match status" value="1"/>
</dbReference>
<dbReference type="InterPro" id="IPR036683">
    <property type="entry name" value="CO_DH_flav_C_dom_sf"/>
</dbReference>
<dbReference type="Gene3D" id="3.30.465.10">
    <property type="match status" value="1"/>
</dbReference>
<dbReference type="SUPFAM" id="SSF55447">
    <property type="entry name" value="CO dehydrogenase flavoprotein C-terminal domain-like"/>
    <property type="match status" value="1"/>
</dbReference>
<dbReference type="InterPro" id="IPR051312">
    <property type="entry name" value="Diverse_Substr_Oxidored"/>
</dbReference>
<dbReference type="PANTHER" id="PTHR42659">
    <property type="entry name" value="XANTHINE DEHYDROGENASE SUBUNIT C-RELATED"/>
    <property type="match status" value="1"/>
</dbReference>
<reference evidence="5 6" key="1">
    <citation type="submission" date="2019-11" db="EMBL/GenBank/DDBJ databases">
        <authorList>
            <person name="Li X.-J."/>
            <person name="Feng X.-M."/>
        </authorList>
    </citation>
    <scope>NUCLEOTIDE SEQUENCE [LARGE SCALE GENOMIC DNA]</scope>
    <source>
        <strain evidence="5 6">XMNu-373</strain>
    </source>
</reference>
<dbReference type="Gene3D" id="3.30.43.10">
    <property type="entry name" value="Uridine Diphospho-n-acetylenolpyruvylglucosamine Reductase, domain 2"/>
    <property type="match status" value="1"/>
</dbReference>
<dbReference type="InterPro" id="IPR036318">
    <property type="entry name" value="FAD-bd_PCMH-like_sf"/>
</dbReference>
<dbReference type="SUPFAM" id="SSF56176">
    <property type="entry name" value="FAD-binding/transporter-associated domain-like"/>
    <property type="match status" value="1"/>
</dbReference>
<keyword evidence="3" id="KW-0560">Oxidoreductase</keyword>
<keyword evidence="1" id="KW-0285">Flavoprotein</keyword>
<dbReference type="InterPro" id="IPR016166">
    <property type="entry name" value="FAD-bd_PCMH"/>
</dbReference>
<dbReference type="AlphaFoldDB" id="A0A7K3LX65"/>
<gene>
    <name evidence="5" type="ORF">F7O44_00810</name>
</gene>
<feature type="domain" description="FAD-binding PCMH-type" evidence="4">
    <location>
        <begin position="1"/>
        <end position="181"/>
    </location>
</feature>
<organism evidence="5 6">
    <name type="scientific">Phytoactinopolyspora mesophila</name>
    <dbReference type="NCBI Taxonomy" id="2650750"/>
    <lineage>
        <taxon>Bacteria</taxon>
        <taxon>Bacillati</taxon>
        <taxon>Actinomycetota</taxon>
        <taxon>Actinomycetes</taxon>
        <taxon>Jiangellales</taxon>
        <taxon>Jiangellaceae</taxon>
        <taxon>Phytoactinopolyspora</taxon>
    </lineage>
</organism>
<comment type="caution">
    <text evidence="5">The sequence shown here is derived from an EMBL/GenBank/DDBJ whole genome shotgun (WGS) entry which is preliminary data.</text>
</comment>
<dbReference type="InterPro" id="IPR002346">
    <property type="entry name" value="Mopterin_DH_FAD-bd"/>
</dbReference>
<keyword evidence="2" id="KW-0274">FAD</keyword>
<evidence type="ECO:0000256" key="2">
    <source>
        <dbReference type="ARBA" id="ARBA00022827"/>
    </source>
</evidence>
<dbReference type="InterPro" id="IPR005107">
    <property type="entry name" value="CO_DH_flav_C"/>
</dbReference>
<dbReference type="EMBL" id="WLZY01000001">
    <property type="protein sequence ID" value="NDL55606.1"/>
    <property type="molecule type" value="Genomic_DNA"/>
</dbReference>
<dbReference type="InterPro" id="IPR016167">
    <property type="entry name" value="FAD-bd_PCMH_sub1"/>
</dbReference>
<dbReference type="Pfam" id="PF00941">
    <property type="entry name" value="FAD_binding_5"/>
    <property type="match status" value="1"/>
</dbReference>